<dbReference type="RefSeq" id="WP_066356162.1">
    <property type="nucleotide sequence ID" value="NZ_CBCSFJ010000004.1"/>
</dbReference>
<dbReference type="NCBIfam" id="TIGR00135">
    <property type="entry name" value="gatC"/>
    <property type="match status" value="1"/>
</dbReference>
<dbReference type="Gene3D" id="1.10.20.60">
    <property type="entry name" value="Glu-tRNAGln amidotransferase C subunit, N-terminal domain"/>
    <property type="match status" value="1"/>
</dbReference>
<dbReference type="OrthoDB" id="9794326at2"/>
<evidence type="ECO:0000313" key="5">
    <source>
        <dbReference type="Proteomes" id="UP000092213"/>
    </source>
</evidence>
<dbReference type="PANTHER" id="PTHR15004:SF0">
    <property type="entry name" value="GLUTAMYL-TRNA(GLN) AMIDOTRANSFERASE SUBUNIT C, MITOCHONDRIAL"/>
    <property type="match status" value="1"/>
</dbReference>
<keyword evidence="1" id="KW-0547">Nucleotide-binding</keyword>
<gene>
    <name evidence="1" type="primary">gatC</name>
    <name evidence="2" type="ORF">BAU06_23120</name>
    <name evidence="3" type="ORF">BAU08_23670</name>
</gene>
<comment type="catalytic activity">
    <reaction evidence="1">
        <text>L-glutamyl-tRNA(Gln) + L-glutamine + ATP + H2O = L-glutaminyl-tRNA(Gln) + L-glutamate + ADP + phosphate + H(+)</text>
        <dbReference type="Rhea" id="RHEA:17521"/>
        <dbReference type="Rhea" id="RHEA-COMP:9681"/>
        <dbReference type="Rhea" id="RHEA-COMP:9684"/>
        <dbReference type="ChEBI" id="CHEBI:15377"/>
        <dbReference type="ChEBI" id="CHEBI:15378"/>
        <dbReference type="ChEBI" id="CHEBI:29985"/>
        <dbReference type="ChEBI" id="CHEBI:30616"/>
        <dbReference type="ChEBI" id="CHEBI:43474"/>
        <dbReference type="ChEBI" id="CHEBI:58359"/>
        <dbReference type="ChEBI" id="CHEBI:78520"/>
        <dbReference type="ChEBI" id="CHEBI:78521"/>
        <dbReference type="ChEBI" id="CHEBI:456216"/>
    </reaction>
</comment>
<name>A0A193G2P3_9BORD</name>
<evidence type="ECO:0000313" key="2">
    <source>
        <dbReference type="EMBL" id="ANN68805.1"/>
    </source>
</evidence>
<dbReference type="GO" id="GO:0005524">
    <property type="term" value="F:ATP binding"/>
    <property type="evidence" value="ECO:0007669"/>
    <property type="project" value="UniProtKB-KW"/>
</dbReference>
<dbReference type="GO" id="GO:0006412">
    <property type="term" value="P:translation"/>
    <property type="evidence" value="ECO:0007669"/>
    <property type="project" value="UniProtKB-UniRule"/>
</dbReference>
<dbReference type="GO" id="GO:0050567">
    <property type="term" value="F:glutaminyl-tRNA synthase (glutamine-hydrolyzing) activity"/>
    <property type="evidence" value="ECO:0007669"/>
    <property type="project" value="UniProtKB-UniRule"/>
</dbReference>
<dbReference type="InterPro" id="IPR003837">
    <property type="entry name" value="GatC"/>
</dbReference>
<accession>A0A193G2P3</accession>
<protein>
    <recommendedName>
        <fullName evidence="1">Aspartyl/glutamyl-tRNA(Asn/Gln) amidotransferase subunit C</fullName>
        <shortName evidence="1">Asp/Glu-ADT subunit C</shortName>
        <ecNumber evidence="1">6.3.5.-</ecNumber>
    </recommendedName>
</protein>
<comment type="subunit">
    <text evidence="1">Heterotrimer of A, B and C subunits.</text>
</comment>
<dbReference type="AlphaFoldDB" id="A0A193G2P3"/>
<evidence type="ECO:0000313" key="3">
    <source>
        <dbReference type="EMBL" id="ANN73948.1"/>
    </source>
</evidence>
<dbReference type="Proteomes" id="UP000091897">
    <property type="component" value="Chromosome"/>
</dbReference>
<organism evidence="3 5">
    <name type="scientific">Bordetella bronchialis</name>
    <dbReference type="NCBI Taxonomy" id="463025"/>
    <lineage>
        <taxon>Bacteria</taxon>
        <taxon>Pseudomonadati</taxon>
        <taxon>Pseudomonadota</taxon>
        <taxon>Betaproteobacteria</taxon>
        <taxon>Burkholderiales</taxon>
        <taxon>Alcaligenaceae</taxon>
        <taxon>Bordetella</taxon>
    </lineage>
</organism>
<keyword evidence="1" id="KW-0067">ATP-binding</keyword>
<dbReference type="EC" id="6.3.5.-" evidence="1"/>
<dbReference type="Proteomes" id="UP000092213">
    <property type="component" value="Chromosome"/>
</dbReference>
<dbReference type="EMBL" id="CP016170">
    <property type="protein sequence ID" value="ANN68805.1"/>
    <property type="molecule type" value="Genomic_DNA"/>
</dbReference>
<sequence length="102" mass="11292">MALNEEDVARIARLARIELTPERRAHALQELNGMLHIIERLQQEDTQGVEPMAHPLSALDDVALRLRDDAVTEAGSETQRAALMSNAPEAQDGLFLVPKVLE</sequence>
<keyword evidence="3" id="KW-0808">Transferase</keyword>
<dbReference type="GO" id="GO:0006450">
    <property type="term" value="P:regulation of translational fidelity"/>
    <property type="evidence" value="ECO:0007669"/>
    <property type="project" value="InterPro"/>
</dbReference>
<comment type="catalytic activity">
    <reaction evidence="1">
        <text>L-aspartyl-tRNA(Asn) + L-glutamine + ATP + H2O = L-asparaginyl-tRNA(Asn) + L-glutamate + ADP + phosphate + 2 H(+)</text>
        <dbReference type="Rhea" id="RHEA:14513"/>
        <dbReference type="Rhea" id="RHEA-COMP:9674"/>
        <dbReference type="Rhea" id="RHEA-COMP:9677"/>
        <dbReference type="ChEBI" id="CHEBI:15377"/>
        <dbReference type="ChEBI" id="CHEBI:15378"/>
        <dbReference type="ChEBI" id="CHEBI:29985"/>
        <dbReference type="ChEBI" id="CHEBI:30616"/>
        <dbReference type="ChEBI" id="CHEBI:43474"/>
        <dbReference type="ChEBI" id="CHEBI:58359"/>
        <dbReference type="ChEBI" id="CHEBI:78515"/>
        <dbReference type="ChEBI" id="CHEBI:78516"/>
        <dbReference type="ChEBI" id="CHEBI:456216"/>
    </reaction>
</comment>
<keyword evidence="1" id="KW-0648">Protein biosynthesis</keyword>
<proteinExistence type="inferred from homology"/>
<comment type="function">
    <text evidence="1">Allows the formation of correctly charged Asn-tRNA(Asn) or Gln-tRNA(Gln) through the transamidation of misacylated Asp-tRNA(Asn) or Glu-tRNA(Gln) in organisms which lack either or both of asparaginyl-tRNA or glutaminyl-tRNA synthetases. The reaction takes place in the presence of glutamine and ATP through an activated phospho-Asp-tRNA(Asn) or phospho-Glu-tRNA(Gln).</text>
</comment>
<dbReference type="GO" id="GO:0016740">
    <property type="term" value="F:transferase activity"/>
    <property type="evidence" value="ECO:0007669"/>
    <property type="project" value="UniProtKB-KW"/>
</dbReference>
<comment type="similarity">
    <text evidence="1">Belongs to the GatC family.</text>
</comment>
<dbReference type="PANTHER" id="PTHR15004">
    <property type="entry name" value="GLUTAMYL-TRNA(GLN) AMIDOTRANSFERASE SUBUNIT C, MITOCHONDRIAL"/>
    <property type="match status" value="1"/>
</dbReference>
<dbReference type="Pfam" id="PF02686">
    <property type="entry name" value="GatC"/>
    <property type="match status" value="1"/>
</dbReference>
<dbReference type="STRING" id="463025.BAU08_23670"/>
<dbReference type="KEGG" id="bbro:BAU06_23120"/>
<dbReference type="HAMAP" id="MF_00122">
    <property type="entry name" value="GatC"/>
    <property type="match status" value="1"/>
</dbReference>
<keyword evidence="1" id="KW-0436">Ligase</keyword>
<keyword evidence="4" id="KW-1185">Reference proteome</keyword>
<dbReference type="EMBL" id="CP016171">
    <property type="protein sequence ID" value="ANN73948.1"/>
    <property type="molecule type" value="Genomic_DNA"/>
</dbReference>
<reference evidence="4 5" key="1">
    <citation type="submission" date="2016-06" db="EMBL/GenBank/DDBJ databases">
        <title>Complete genome sequences of Bordetella bronchialis and Bordetella flabilis.</title>
        <authorList>
            <person name="LiPuma J.J."/>
            <person name="Spilker T."/>
        </authorList>
    </citation>
    <scope>NUCLEOTIDE SEQUENCE [LARGE SCALE GENOMIC DNA]</scope>
    <source>
        <strain evidence="3 5">AU17976</strain>
        <strain evidence="2 4">AU3182</strain>
    </source>
</reference>
<dbReference type="GO" id="GO:0070681">
    <property type="term" value="P:glutaminyl-tRNAGln biosynthesis via transamidation"/>
    <property type="evidence" value="ECO:0007669"/>
    <property type="project" value="TreeGrafter"/>
</dbReference>
<evidence type="ECO:0000313" key="4">
    <source>
        <dbReference type="Proteomes" id="UP000091897"/>
    </source>
</evidence>
<dbReference type="SUPFAM" id="SSF141000">
    <property type="entry name" value="Glu-tRNAGln amidotransferase C subunit"/>
    <property type="match status" value="1"/>
</dbReference>
<evidence type="ECO:0000256" key="1">
    <source>
        <dbReference type="HAMAP-Rule" id="MF_00122"/>
    </source>
</evidence>
<dbReference type="InterPro" id="IPR036113">
    <property type="entry name" value="Asp/Glu-ADT_sf_sub_c"/>
</dbReference>